<keyword evidence="4" id="KW-1185">Reference proteome</keyword>
<feature type="region of interest" description="Disordered" evidence="1">
    <location>
        <begin position="218"/>
        <end position="238"/>
    </location>
</feature>
<feature type="transmembrane region" description="Helical" evidence="2">
    <location>
        <begin position="6"/>
        <end position="31"/>
    </location>
</feature>
<feature type="region of interest" description="Disordered" evidence="1">
    <location>
        <begin position="85"/>
        <end position="105"/>
    </location>
</feature>
<reference evidence="3 4" key="1">
    <citation type="submission" date="2019-08" db="EMBL/GenBank/DDBJ databases">
        <title>Deep-cultivation of Planctomycetes and their phenomic and genomic characterization uncovers novel biology.</title>
        <authorList>
            <person name="Wiegand S."/>
            <person name="Jogler M."/>
            <person name="Boedeker C."/>
            <person name="Pinto D."/>
            <person name="Vollmers J."/>
            <person name="Rivas-Marin E."/>
            <person name="Kohn T."/>
            <person name="Peeters S.H."/>
            <person name="Heuer A."/>
            <person name="Rast P."/>
            <person name="Oberbeckmann S."/>
            <person name="Bunk B."/>
            <person name="Jeske O."/>
            <person name="Meyerdierks A."/>
            <person name="Storesund J.E."/>
            <person name="Kallscheuer N."/>
            <person name="Luecker S."/>
            <person name="Lage O.M."/>
            <person name="Pohl T."/>
            <person name="Merkel B.J."/>
            <person name="Hornburger P."/>
            <person name="Mueller R.-W."/>
            <person name="Bruemmer F."/>
            <person name="Labrenz M."/>
            <person name="Spormann A.M."/>
            <person name="Op Den Camp H."/>
            <person name="Overmann J."/>
            <person name="Amann R."/>
            <person name="Jetten M.S.M."/>
            <person name="Mascher T."/>
            <person name="Medema M.H."/>
            <person name="Devos D.P."/>
            <person name="Kaster A.-K."/>
            <person name="Ovreas L."/>
            <person name="Rohde M."/>
            <person name="Galperin M.Y."/>
            <person name="Jogler C."/>
        </authorList>
    </citation>
    <scope>NUCLEOTIDE SEQUENCE [LARGE SCALE GENOMIC DNA]</scope>
    <source>
        <strain evidence="3 4">LF1</strain>
    </source>
</reference>
<evidence type="ECO:0000313" key="3">
    <source>
        <dbReference type="EMBL" id="KAA1262491.1"/>
    </source>
</evidence>
<evidence type="ECO:0000256" key="1">
    <source>
        <dbReference type="SAM" id="MobiDB-lite"/>
    </source>
</evidence>
<name>A0A5B1CQH9_9BACT</name>
<dbReference type="AlphaFoldDB" id="A0A5B1CQH9"/>
<evidence type="ECO:0000256" key="2">
    <source>
        <dbReference type="SAM" id="Phobius"/>
    </source>
</evidence>
<evidence type="ECO:0000313" key="4">
    <source>
        <dbReference type="Proteomes" id="UP000322699"/>
    </source>
</evidence>
<dbReference type="Proteomes" id="UP000322699">
    <property type="component" value="Unassembled WGS sequence"/>
</dbReference>
<keyword evidence="2" id="KW-0812">Transmembrane</keyword>
<proteinExistence type="predicted"/>
<feature type="compositionally biased region" description="Polar residues" evidence="1">
    <location>
        <begin position="221"/>
        <end position="237"/>
    </location>
</feature>
<protein>
    <submittedName>
        <fullName evidence="3">Uncharacterized protein</fullName>
    </submittedName>
</protein>
<comment type="caution">
    <text evidence="3">The sequence shown here is derived from an EMBL/GenBank/DDBJ whole genome shotgun (WGS) entry which is preliminary data.</text>
</comment>
<dbReference type="EMBL" id="VRLW01000001">
    <property type="protein sequence ID" value="KAA1262491.1"/>
    <property type="molecule type" value="Genomic_DNA"/>
</dbReference>
<accession>A0A5B1CQH9</accession>
<organism evidence="3 4">
    <name type="scientific">Rubripirellula obstinata</name>
    <dbReference type="NCBI Taxonomy" id="406547"/>
    <lineage>
        <taxon>Bacteria</taxon>
        <taxon>Pseudomonadati</taxon>
        <taxon>Planctomycetota</taxon>
        <taxon>Planctomycetia</taxon>
        <taxon>Pirellulales</taxon>
        <taxon>Pirellulaceae</taxon>
        <taxon>Rubripirellula</taxon>
    </lineage>
</organism>
<feature type="compositionally biased region" description="Polar residues" evidence="1">
    <location>
        <begin position="89"/>
        <end position="105"/>
    </location>
</feature>
<sequence length="299" mass="33277">MALYYVWIASAISIGGALGRAVPALALYYVWIAGTAPKRLVPAYGATCFRRNVVLLGGKLGPAIRRRCFAELNLFQVADPRTRIPAPRRSTQQARRPSRPGSQSCLPLGYHRLASKRRPEQAASAQFRQWRCTTFGLPRRFQLVGALGRAVPAMAFYYVWIAGTAPKRLVPAYGAYGATCFRRNVVLLGGKLGPAIRRRCFAELNLFQVADLRTRIPAPRRSTQQARRPSRPGSQSCLPLGYHRLASKRRPEQAASAQFRQWRCTTFGLPELRRSGLFRPTVPTVLLAFVETSCCSVES</sequence>
<keyword evidence="2" id="KW-0472">Membrane</keyword>
<gene>
    <name evidence="3" type="ORF">LF1_50560</name>
</gene>
<keyword evidence="2" id="KW-1133">Transmembrane helix</keyword>